<proteinExistence type="predicted"/>
<gene>
    <name evidence="2" type="ORF">DI536_12735</name>
</gene>
<dbReference type="Proteomes" id="UP000249061">
    <property type="component" value="Unassembled WGS sequence"/>
</dbReference>
<dbReference type="Gene3D" id="3.40.630.30">
    <property type="match status" value="1"/>
</dbReference>
<dbReference type="InterPro" id="IPR051531">
    <property type="entry name" value="N-acetyltransferase"/>
</dbReference>
<comment type="caution">
    <text evidence="2">The sequence shown here is derived from an EMBL/GenBank/DDBJ whole genome shotgun (WGS) entry which is preliminary data.</text>
</comment>
<evidence type="ECO:0000259" key="1">
    <source>
        <dbReference type="PROSITE" id="PS51186"/>
    </source>
</evidence>
<name>A0A2W5TIG7_9BACT</name>
<dbReference type="CDD" id="cd04301">
    <property type="entry name" value="NAT_SF"/>
    <property type="match status" value="1"/>
</dbReference>
<evidence type="ECO:0000313" key="3">
    <source>
        <dbReference type="Proteomes" id="UP000249061"/>
    </source>
</evidence>
<organism evidence="2 3">
    <name type="scientific">Archangium gephyra</name>
    <dbReference type="NCBI Taxonomy" id="48"/>
    <lineage>
        <taxon>Bacteria</taxon>
        <taxon>Pseudomonadati</taxon>
        <taxon>Myxococcota</taxon>
        <taxon>Myxococcia</taxon>
        <taxon>Myxococcales</taxon>
        <taxon>Cystobacterineae</taxon>
        <taxon>Archangiaceae</taxon>
        <taxon>Archangium</taxon>
    </lineage>
</organism>
<dbReference type="GO" id="GO:0016747">
    <property type="term" value="F:acyltransferase activity, transferring groups other than amino-acyl groups"/>
    <property type="evidence" value="ECO:0007669"/>
    <property type="project" value="InterPro"/>
</dbReference>
<dbReference type="PROSITE" id="PS51186">
    <property type="entry name" value="GNAT"/>
    <property type="match status" value="1"/>
</dbReference>
<dbReference type="EMBL" id="QFQP01000009">
    <property type="protein sequence ID" value="PZR13607.1"/>
    <property type="molecule type" value="Genomic_DNA"/>
</dbReference>
<reference evidence="2 3" key="1">
    <citation type="submission" date="2017-08" db="EMBL/GenBank/DDBJ databases">
        <title>Infants hospitalized years apart are colonized by the same room-sourced microbial strains.</title>
        <authorList>
            <person name="Brooks B."/>
            <person name="Olm M.R."/>
            <person name="Firek B.A."/>
            <person name="Baker R."/>
            <person name="Thomas B.C."/>
            <person name="Morowitz M.J."/>
            <person name="Banfield J.F."/>
        </authorList>
    </citation>
    <scope>NUCLEOTIDE SEQUENCE [LARGE SCALE GENOMIC DNA]</scope>
    <source>
        <strain evidence="2">S2_003_000_R2_14</strain>
    </source>
</reference>
<dbReference type="InterPro" id="IPR000182">
    <property type="entry name" value="GNAT_dom"/>
</dbReference>
<dbReference type="PANTHER" id="PTHR43792">
    <property type="entry name" value="GNAT FAMILY, PUTATIVE (AFU_ORTHOLOGUE AFUA_3G00765)-RELATED-RELATED"/>
    <property type="match status" value="1"/>
</dbReference>
<dbReference type="SUPFAM" id="SSF55729">
    <property type="entry name" value="Acyl-CoA N-acyltransferases (Nat)"/>
    <property type="match status" value="1"/>
</dbReference>
<sequence length="176" mass="19708">MSKVPERLTTARLTLRRPVTSDAAAAFTWASDAEVTRHMGWPTHKTIDDTLAFMSFATGEWIEKGVGTYFIEYGGRVVGSTGLHLFNRHRAMTGYILRRDVRGQGIATEACRAMVELGRSLGIARIEAHCHVEHVASSRVLEKSGLQFEAVLRRFLVFPNISRRPEDVRSYAAVMD</sequence>
<protein>
    <recommendedName>
        <fullName evidence="1">N-acetyltransferase domain-containing protein</fullName>
    </recommendedName>
</protein>
<accession>A0A2W5TIG7</accession>
<dbReference type="AlphaFoldDB" id="A0A2W5TIG7"/>
<feature type="domain" description="N-acetyltransferase" evidence="1">
    <location>
        <begin position="13"/>
        <end position="165"/>
    </location>
</feature>
<dbReference type="Pfam" id="PF13302">
    <property type="entry name" value="Acetyltransf_3"/>
    <property type="match status" value="1"/>
</dbReference>
<dbReference type="InterPro" id="IPR016181">
    <property type="entry name" value="Acyl_CoA_acyltransferase"/>
</dbReference>
<evidence type="ECO:0000313" key="2">
    <source>
        <dbReference type="EMBL" id="PZR13607.1"/>
    </source>
</evidence>